<dbReference type="InterPro" id="IPR007046">
    <property type="entry name" value="RNA_pol_sigma_54_core-bd"/>
</dbReference>
<dbReference type="InterPro" id="IPR007634">
    <property type="entry name" value="RNA_pol_sigma_54_DNA-bd"/>
</dbReference>
<dbReference type="PANTHER" id="PTHR32248:SF4">
    <property type="entry name" value="RNA POLYMERASE SIGMA-54 FACTOR"/>
    <property type="match status" value="1"/>
</dbReference>
<evidence type="ECO:0000313" key="12">
    <source>
        <dbReference type="Proteomes" id="UP000317944"/>
    </source>
</evidence>
<evidence type="ECO:0000256" key="3">
    <source>
        <dbReference type="ARBA" id="ARBA00022679"/>
    </source>
</evidence>
<dbReference type="PRINTS" id="PR00045">
    <property type="entry name" value="SIGMA54FCT"/>
</dbReference>
<dbReference type="Proteomes" id="UP000317944">
    <property type="component" value="Unassembled WGS sequence"/>
</dbReference>
<dbReference type="GO" id="GO:0003677">
    <property type="term" value="F:DNA binding"/>
    <property type="evidence" value="ECO:0007669"/>
    <property type="project" value="UniProtKB-KW"/>
</dbReference>
<comment type="similarity">
    <text evidence="1">Belongs to the sigma-54 factor family.</text>
</comment>
<dbReference type="OrthoDB" id="9814402at2"/>
<evidence type="ECO:0000256" key="1">
    <source>
        <dbReference type="ARBA" id="ARBA00008798"/>
    </source>
</evidence>
<evidence type="ECO:0000256" key="7">
    <source>
        <dbReference type="ARBA" id="ARBA00023125"/>
    </source>
</evidence>
<keyword evidence="2" id="KW-0240">DNA-directed RNA polymerase</keyword>
<evidence type="ECO:0000256" key="6">
    <source>
        <dbReference type="ARBA" id="ARBA00023082"/>
    </source>
</evidence>
<dbReference type="Gene3D" id="1.10.10.60">
    <property type="entry name" value="Homeodomain-like"/>
    <property type="match status" value="1"/>
</dbReference>
<dbReference type="EMBL" id="SADV01000015">
    <property type="protein sequence ID" value="TQR30061.1"/>
    <property type="molecule type" value="Genomic_DNA"/>
</dbReference>
<keyword evidence="5" id="KW-0805">Transcription regulation</keyword>
<gene>
    <name evidence="11" type="primary">rpoN</name>
    <name evidence="11" type="ORF">C7Y47_16375</name>
</gene>
<keyword evidence="6" id="KW-0731">Sigma factor</keyword>
<dbReference type="Gene3D" id="1.10.10.1330">
    <property type="entry name" value="RNA polymerase sigma-54 factor, core-binding domain"/>
    <property type="match status" value="1"/>
</dbReference>
<comment type="caution">
    <text evidence="11">The sequence shown here is derived from an EMBL/GenBank/DDBJ whole genome shotgun (WGS) entry which is preliminary data.</text>
</comment>
<dbReference type="PROSITE" id="PS00717">
    <property type="entry name" value="SIGMA54_1"/>
    <property type="match status" value="1"/>
</dbReference>
<dbReference type="Pfam" id="PF00309">
    <property type="entry name" value="Sigma54_AID"/>
    <property type="match status" value="1"/>
</dbReference>
<dbReference type="RefSeq" id="WP_142509746.1">
    <property type="nucleotide sequence ID" value="NZ_SADV01000015.1"/>
</dbReference>
<evidence type="ECO:0000256" key="8">
    <source>
        <dbReference type="ARBA" id="ARBA00023163"/>
    </source>
</evidence>
<organism evidence="11 12">
    <name type="scientific">Lysinibacillus sphaericus</name>
    <name type="common">Bacillus sphaericus</name>
    <dbReference type="NCBI Taxonomy" id="1421"/>
    <lineage>
        <taxon>Bacteria</taxon>
        <taxon>Bacillati</taxon>
        <taxon>Bacillota</taxon>
        <taxon>Bacilli</taxon>
        <taxon>Bacillales</taxon>
        <taxon>Bacillaceae</taxon>
        <taxon>Lysinibacillus</taxon>
    </lineage>
</organism>
<sequence length="445" mass="51290">MQIAIKTSQKIMQVLSPQLVQHLEILQYSTNELEQYIYDKANENPLLVVTDATVKMQYEEIMQLASYSDKSYSAQYYAPQHQSFNPIEMKLAAKESYEQFLLEQVPMHKNLSTVDLKIITFLIQSLDERLFLDVDVEIVANKCNANVLHVEALLDLLQTFEPMGVGARNYKEYLLIQVDSDALAPKLASRLIEEDLELVAAQAIKQLSKKYKTSLHDVKKTVNYIKNLKPVMTGDKFEAIPYVIPEIEVEKLGEEWMIKLNRGYLPSVTIDKYYVEMLKNDPNCKTYFKDTMKDALLLLQGIEQRDKTLYELARLLVELQEDFFHKGIEALKPMRLKDVADILSLHVSTISRAVRGKYIKTAHGVYALQSLFTKGVMNISGKMDSIMFIKKRLKQLIETEDKRQPLTDQQLTNTLSAEGIQISRRTVAKYREEMNIMSSFNRVYG</sequence>
<dbReference type="GO" id="GO:0000428">
    <property type="term" value="C:DNA-directed RNA polymerase complex"/>
    <property type="evidence" value="ECO:0007669"/>
    <property type="project" value="UniProtKB-KW"/>
</dbReference>
<reference evidence="11 12" key="1">
    <citation type="submission" date="2018-03" db="EMBL/GenBank/DDBJ databases">
        <title>Aerobic endospore-forming bacteria genome sequencing and assembly.</title>
        <authorList>
            <person name="Cavalcante D.A."/>
            <person name="Driks A."/>
            <person name="Putonti C."/>
            <person name="De-Souza M.T."/>
        </authorList>
    </citation>
    <scope>NUCLEOTIDE SEQUENCE [LARGE SCALE GENOMIC DNA]</scope>
    <source>
        <strain evidence="11 12">SDF0037</strain>
    </source>
</reference>
<feature type="domain" description="RNA polymerase sigma factor 54 DNA-binding" evidence="9">
    <location>
        <begin position="286"/>
        <end position="442"/>
    </location>
</feature>
<dbReference type="PANTHER" id="PTHR32248">
    <property type="entry name" value="RNA POLYMERASE SIGMA-54 FACTOR"/>
    <property type="match status" value="1"/>
</dbReference>
<dbReference type="AlphaFoldDB" id="A0A544UCK7"/>
<keyword evidence="8" id="KW-0804">Transcription</keyword>
<proteinExistence type="inferred from homology"/>
<dbReference type="PIRSF" id="PIRSF000774">
    <property type="entry name" value="RpoN"/>
    <property type="match status" value="1"/>
</dbReference>
<keyword evidence="3" id="KW-0808">Transferase</keyword>
<keyword evidence="7" id="KW-0238">DNA-binding</keyword>
<evidence type="ECO:0000313" key="11">
    <source>
        <dbReference type="EMBL" id="TQR30061.1"/>
    </source>
</evidence>
<name>A0A544UCK7_LYSSH</name>
<feature type="domain" description="RNA polymerase sigma factor 54 core-binding" evidence="10">
    <location>
        <begin position="90"/>
        <end position="274"/>
    </location>
</feature>
<dbReference type="InterPro" id="IPR000394">
    <property type="entry name" value="RNA_pol_sigma_54"/>
</dbReference>
<dbReference type="GO" id="GO:0001216">
    <property type="term" value="F:DNA-binding transcription activator activity"/>
    <property type="evidence" value="ECO:0007669"/>
    <property type="project" value="InterPro"/>
</dbReference>
<evidence type="ECO:0000256" key="4">
    <source>
        <dbReference type="ARBA" id="ARBA00022695"/>
    </source>
</evidence>
<dbReference type="Pfam" id="PF04552">
    <property type="entry name" value="Sigma54_DBD"/>
    <property type="match status" value="1"/>
</dbReference>
<dbReference type="PROSITE" id="PS50044">
    <property type="entry name" value="SIGMA54_3"/>
    <property type="match status" value="1"/>
</dbReference>
<dbReference type="GO" id="GO:0016779">
    <property type="term" value="F:nucleotidyltransferase activity"/>
    <property type="evidence" value="ECO:0007669"/>
    <property type="project" value="UniProtKB-KW"/>
</dbReference>
<dbReference type="InterPro" id="IPR038709">
    <property type="entry name" value="RpoN_core-bd_sf"/>
</dbReference>
<dbReference type="GO" id="GO:0016987">
    <property type="term" value="F:sigma factor activity"/>
    <property type="evidence" value="ECO:0007669"/>
    <property type="project" value="UniProtKB-KW"/>
</dbReference>
<accession>A0A544UCK7</accession>
<evidence type="ECO:0000256" key="2">
    <source>
        <dbReference type="ARBA" id="ARBA00022478"/>
    </source>
</evidence>
<evidence type="ECO:0000259" key="10">
    <source>
        <dbReference type="Pfam" id="PF04963"/>
    </source>
</evidence>
<dbReference type="GO" id="GO:0006352">
    <property type="term" value="P:DNA-templated transcription initiation"/>
    <property type="evidence" value="ECO:0007669"/>
    <property type="project" value="InterPro"/>
</dbReference>
<protein>
    <submittedName>
        <fullName evidence="11">RNA polymerase sigma-54 factor</fullName>
    </submittedName>
</protein>
<dbReference type="NCBIfam" id="TIGR02395">
    <property type="entry name" value="rpoN_sigma"/>
    <property type="match status" value="1"/>
</dbReference>
<dbReference type="PROSITE" id="PS00718">
    <property type="entry name" value="SIGMA54_2"/>
    <property type="match status" value="1"/>
</dbReference>
<dbReference type="Pfam" id="PF04963">
    <property type="entry name" value="Sigma54_CBD"/>
    <property type="match status" value="1"/>
</dbReference>
<evidence type="ECO:0000259" key="9">
    <source>
        <dbReference type="Pfam" id="PF04552"/>
    </source>
</evidence>
<keyword evidence="4" id="KW-0548">Nucleotidyltransferase</keyword>
<evidence type="ECO:0000256" key="5">
    <source>
        <dbReference type="ARBA" id="ARBA00023015"/>
    </source>
</evidence>